<reference evidence="1 2" key="1">
    <citation type="submission" date="2023-01" db="EMBL/GenBank/DDBJ databases">
        <title>Minimal conservation of predation-associated metabolite biosynthetic gene clusters underscores biosynthetic potential of Myxococcota including descriptions for ten novel species: Archangium lansinium sp. nov., Myxococcus landrumus sp. nov., Nannocystis bai.</title>
        <authorList>
            <person name="Ahearne A."/>
            <person name="Stevens C."/>
            <person name="Dowd S."/>
        </authorList>
    </citation>
    <scope>NUCLEOTIDE SEQUENCE [LARGE SCALE GENOMIC DNA]</scope>
    <source>
        <strain evidence="1 2">WIWO2</strain>
    </source>
</reference>
<accession>A0ABT5C8Q7</accession>
<evidence type="ECO:0000313" key="1">
    <source>
        <dbReference type="EMBL" id="MDC0682775.1"/>
    </source>
</evidence>
<organism evidence="1 2">
    <name type="scientific">Sorangium atrum</name>
    <dbReference type="NCBI Taxonomy" id="2995308"/>
    <lineage>
        <taxon>Bacteria</taxon>
        <taxon>Pseudomonadati</taxon>
        <taxon>Myxococcota</taxon>
        <taxon>Polyangia</taxon>
        <taxon>Polyangiales</taxon>
        <taxon>Polyangiaceae</taxon>
        <taxon>Sorangium</taxon>
    </lineage>
</organism>
<dbReference type="EMBL" id="JAQNDK010000004">
    <property type="protein sequence ID" value="MDC0682775.1"/>
    <property type="molecule type" value="Genomic_DNA"/>
</dbReference>
<name>A0ABT5C8Q7_9BACT</name>
<keyword evidence="2" id="KW-1185">Reference proteome</keyword>
<sequence>MILGSRYVTEGIVHIAFTSRRGLPPAVRAPIEHLASHIHDDVMKRTTVFARQMPQKVGITWPGTPEIPEEPA</sequence>
<evidence type="ECO:0000313" key="2">
    <source>
        <dbReference type="Proteomes" id="UP001217485"/>
    </source>
</evidence>
<gene>
    <name evidence="1" type="ORF">POL72_33925</name>
</gene>
<proteinExistence type="predicted"/>
<protein>
    <submittedName>
        <fullName evidence="1">Uncharacterized protein</fullName>
    </submittedName>
</protein>
<comment type="caution">
    <text evidence="1">The sequence shown here is derived from an EMBL/GenBank/DDBJ whole genome shotgun (WGS) entry which is preliminary data.</text>
</comment>
<dbReference type="Proteomes" id="UP001217485">
    <property type="component" value="Unassembled WGS sequence"/>
</dbReference>